<evidence type="ECO:0000259" key="2">
    <source>
        <dbReference type="Pfam" id="PF05229"/>
    </source>
</evidence>
<dbReference type="AlphaFoldDB" id="A0A841HVK6"/>
<gene>
    <name evidence="3" type="ORF">HNQ60_005211</name>
</gene>
<feature type="domain" description="Spore coat protein U/FanG" evidence="2">
    <location>
        <begin position="28"/>
        <end position="165"/>
    </location>
</feature>
<dbReference type="InterPro" id="IPR007893">
    <property type="entry name" value="Spore_coat_U/FanG"/>
</dbReference>
<evidence type="ECO:0000313" key="3">
    <source>
        <dbReference type="EMBL" id="MBB6096289.1"/>
    </source>
</evidence>
<dbReference type="InterPro" id="IPR053167">
    <property type="entry name" value="Spore_coat_component"/>
</dbReference>
<keyword evidence="3" id="KW-0946">Virion</keyword>
<dbReference type="EMBL" id="JACHHZ010000007">
    <property type="protein sequence ID" value="MBB6096289.1"/>
    <property type="molecule type" value="Genomic_DNA"/>
</dbReference>
<reference evidence="3 4" key="1">
    <citation type="submission" date="2020-08" db="EMBL/GenBank/DDBJ databases">
        <title>Genomic Encyclopedia of Type Strains, Phase IV (KMG-IV): sequencing the most valuable type-strain genomes for metagenomic binning, comparative biology and taxonomic classification.</title>
        <authorList>
            <person name="Goeker M."/>
        </authorList>
    </citation>
    <scope>NUCLEOTIDE SEQUENCE [LARGE SCALE GENOMIC DNA]</scope>
    <source>
        <strain evidence="3 4">DSM 26723</strain>
    </source>
</reference>
<accession>A0A841HVK6</accession>
<dbReference type="Proteomes" id="UP000588068">
    <property type="component" value="Unassembled WGS sequence"/>
</dbReference>
<keyword evidence="3" id="KW-0167">Capsid protein</keyword>
<name>A0A841HVK6_9GAMM</name>
<organism evidence="3 4">
    <name type="scientific">Povalibacter uvarum</name>
    <dbReference type="NCBI Taxonomy" id="732238"/>
    <lineage>
        <taxon>Bacteria</taxon>
        <taxon>Pseudomonadati</taxon>
        <taxon>Pseudomonadota</taxon>
        <taxon>Gammaproteobacteria</taxon>
        <taxon>Steroidobacterales</taxon>
        <taxon>Steroidobacteraceae</taxon>
        <taxon>Povalibacter</taxon>
    </lineage>
</organism>
<evidence type="ECO:0000313" key="4">
    <source>
        <dbReference type="Proteomes" id="UP000588068"/>
    </source>
</evidence>
<feature type="signal peptide" evidence="1">
    <location>
        <begin position="1"/>
        <end position="24"/>
    </location>
</feature>
<comment type="caution">
    <text evidence="3">The sequence shown here is derived from an EMBL/GenBank/DDBJ whole genome shotgun (WGS) entry which is preliminary data.</text>
</comment>
<keyword evidence="4" id="KW-1185">Reference proteome</keyword>
<evidence type="ECO:0000256" key="1">
    <source>
        <dbReference type="SAM" id="SignalP"/>
    </source>
</evidence>
<feature type="chain" id="PRO_5032340129" evidence="1">
    <location>
        <begin position="25"/>
        <end position="168"/>
    </location>
</feature>
<dbReference type="Pfam" id="PF05229">
    <property type="entry name" value="SCPU"/>
    <property type="match status" value="1"/>
</dbReference>
<proteinExistence type="predicted"/>
<protein>
    <submittedName>
        <fullName evidence="3">Spore coat protein U-like protein</fullName>
    </submittedName>
</protein>
<dbReference type="PANTHER" id="PTHR37089">
    <property type="entry name" value="PROTEIN U-RELATED"/>
    <property type="match status" value="1"/>
</dbReference>
<dbReference type="SMART" id="SM00972">
    <property type="entry name" value="SCPU"/>
    <property type="match status" value="1"/>
</dbReference>
<keyword evidence="1" id="KW-0732">Signal</keyword>
<dbReference type="RefSeq" id="WP_184335676.1">
    <property type="nucleotide sequence ID" value="NZ_JACHHZ010000007.1"/>
</dbReference>
<sequence length="168" mass="16827">MLPLRLLHCSFGVALLVASSAAQPATQTANFNVTVSIQSQCLISATNLSFGSQAVTLGGEVTQTDNNSTITVTCTLGASYAVALDAGTGTGSTITDRKMSSGTNTLSYQLYANAARTSIWADGSGGSQTVGGTGTGVPVALTVYGRLAGQSATAPGDYASVVTATITY</sequence>